<gene>
    <name evidence="3" type="ORF">DM558_14660</name>
</gene>
<feature type="coiled-coil region" evidence="1">
    <location>
        <begin position="47"/>
        <end position="102"/>
    </location>
</feature>
<dbReference type="KEGG" id="emo:DM558_14660"/>
<accession>A0A3Q9JMU4</accession>
<proteinExistence type="predicted"/>
<evidence type="ECO:0000256" key="1">
    <source>
        <dbReference type="SAM" id="Coils"/>
    </source>
</evidence>
<evidence type="ECO:0000313" key="3">
    <source>
        <dbReference type="EMBL" id="AZS51931.1"/>
    </source>
</evidence>
<dbReference type="EMBL" id="CP029822">
    <property type="protein sequence ID" value="AZS51931.1"/>
    <property type="molecule type" value="Genomic_DNA"/>
</dbReference>
<name>A0A3Q9JMU4_9GAMM</name>
<dbReference type="Pfam" id="PF20567">
    <property type="entry name" value="DUF6776"/>
    <property type="match status" value="1"/>
</dbReference>
<dbReference type="AlphaFoldDB" id="A0A3Q9JMU4"/>
<keyword evidence="4" id="KW-1185">Reference proteome</keyword>
<evidence type="ECO:0000256" key="2">
    <source>
        <dbReference type="SAM" id="Phobius"/>
    </source>
</evidence>
<keyword evidence="2" id="KW-0812">Transmembrane</keyword>
<sequence>MSNLQENVLPKKNQLQLLTIILLTLFVIVASFYSGKLITNSGSNKTLLAQKTKIENLEHSLQETKNNLLVAENTNHINIQSIEQARKTIMQLEQQIYQQQKDIMSYKVVLSKNKSDSPLVVRDVIIQATETNKVFRYKLILTRTDSTKNILKGDLNIYITGISNKKTKTVPLSEMSVTEDHDKSIPFSFEYLEMIPSKDQFAELILPDDFTPKTIKIIAHLAGKNKPATYYFDWAPIPLPTQDSTSIN</sequence>
<reference evidence="4" key="1">
    <citation type="submission" date="2018-06" db="EMBL/GenBank/DDBJ databases">
        <title>Complete genome of Pseudomonas insecticola strain QZS01.</title>
        <authorList>
            <person name="Wang J."/>
            <person name="Su Q."/>
        </authorList>
    </citation>
    <scope>NUCLEOTIDE SEQUENCE [LARGE SCALE GENOMIC DNA]</scope>
    <source>
        <strain evidence="4">QZS01</strain>
    </source>
</reference>
<dbReference type="InterPro" id="IPR046703">
    <property type="entry name" value="DUF6776"/>
</dbReference>
<protein>
    <submittedName>
        <fullName evidence="3">Uncharacterized protein</fullName>
    </submittedName>
</protein>
<keyword evidence="2" id="KW-0472">Membrane</keyword>
<keyword evidence="2" id="KW-1133">Transmembrane helix</keyword>
<organism evidence="3 4">
    <name type="scientific">Entomomonas moraniae</name>
    <dbReference type="NCBI Taxonomy" id="2213226"/>
    <lineage>
        <taxon>Bacteria</taxon>
        <taxon>Pseudomonadati</taxon>
        <taxon>Pseudomonadota</taxon>
        <taxon>Gammaproteobacteria</taxon>
        <taxon>Pseudomonadales</taxon>
        <taxon>Pseudomonadaceae</taxon>
        <taxon>Entomomonas</taxon>
    </lineage>
</organism>
<dbReference type="Proteomes" id="UP000273143">
    <property type="component" value="Chromosome"/>
</dbReference>
<keyword evidence="1" id="KW-0175">Coiled coil</keyword>
<feature type="transmembrane region" description="Helical" evidence="2">
    <location>
        <begin position="15"/>
        <end position="35"/>
    </location>
</feature>
<evidence type="ECO:0000313" key="4">
    <source>
        <dbReference type="Proteomes" id="UP000273143"/>
    </source>
</evidence>
<dbReference type="RefSeq" id="WP_127164601.1">
    <property type="nucleotide sequence ID" value="NZ_CP029822.1"/>
</dbReference>